<evidence type="ECO:0000313" key="3">
    <source>
        <dbReference type="Proteomes" id="UP000694569"/>
    </source>
</evidence>
<organism evidence="2 3">
    <name type="scientific">Leptobrachium leishanense</name>
    <name type="common">Leishan spiny toad</name>
    <dbReference type="NCBI Taxonomy" id="445787"/>
    <lineage>
        <taxon>Eukaryota</taxon>
        <taxon>Metazoa</taxon>
        <taxon>Chordata</taxon>
        <taxon>Craniata</taxon>
        <taxon>Vertebrata</taxon>
        <taxon>Euteleostomi</taxon>
        <taxon>Amphibia</taxon>
        <taxon>Batrachia</taxon>
        <taxon>Anura</taxon>
        <taxon>Pelobatoidea</taxon>
        <taxon>Megophryidae</taxon>
        <taxon>Leptobrachium</taxon>
    </lineage>
</organism>
<reference evidence="2" key="1">
    <citation type="submission" date="2025-08" db="UniProtKB">
        <authorList>
            <consortium name="Ensembl"/>
        </authorList>
    </citation>
    <scope>IDENTIFICATION</scope>
</reference>
<evidence type="ECO:0000313" key="2">
    <source>
        <dbReference type="Ensembl" id="ENSLLEP00000011049.1"/>
    </source>
</evidence>
<accession>A0A8C5M8R2</accession>
<feature type="region of interest" description="Disordered" evidence="1">
    <location>
        <begin position="70"/>
        <end position="95"/>
    </location>
</feature>
<dbReference type="AlphaFoldDB" id="A0A8C5M8R2"/>
<dbReference type="Pfam" id="PF15093">
    <property type="entry name" value="SPMIP4-like"/>
    <property type="match status" value="1"/>
</dbReference>
<dbReference type="PANTHER" id="PTHR31393:SF2">
    <property type="entry name" value="CHROMOSOME 7 OPEN READING FRAME 31"/>
    <property type="match status" value="1"/>
</dbReference>
<dbReference type="Proteomes" id="UP000694569">
    <property type="component" value="Unplaced"/>
</dbReference>
<dbReference type="GO" id="GO:0005813">
    <property type="term" value="C:centrosome"/>
    <property type="evidence" value="ECO:0007669"/>
    <property type="project" value="TreeGrafter"/>
</dbReference>
<dbReference type="Ensembl" id="ENSLLET00000011489.1">
    <property type="protein sequence ID" value="ENSLLEP00000011049.1"/>
    <property type="gene ID" value="ENSLLEG00000007054.1"/>
</dbReference>
<keyword evidence="3" id="KW-1185">Reference proteome</keyword>
<gene>
    <name evidence="2" type="primary">SPMIP4</name>
</gene>
<proteinExistence type="predicted"/>
<sequence length="577" mass="66357">MAVQHDLSHYYRQREGALGLSPTLQSSEIWTPLQLPQRVTVFSDRYEEYLAATPVSARLPWGREREYGGIGPVSLPDDHRPKTEPPPLEAKGHKHYGYGGDPWPRGLPIEQYYEITQLKKSDVRASDDLYPKPPAALINEKRIYAEFPAEHPYHSHISKFAVFPGCEPSEDSAQRVSTPHPQRPAQPCNAIILRKTKGNPYRHEVIYIPPDSQKEPLSWPGQKGYFHLPKCHPENKQKYYPMPPKTVAPNALSRSPEDLLSDRTVNLQRNLLKSQWITSYNRNFTGQGEMNPLQLDNFDQMLYNRFMGQTDENAELKQTFTSAILPARPLDGGGSCLQDGRRILTMSDEVQQVGAEDHSSYSSKDPDVEEDNNTNLPKQLENYTSSFYRNSRNCLAEKEPKHHSPTKKPICFHKITDTEQLDALYRRQLTPKPVLVEEIENPPKSLCYEDLPPNTCTNFMVSKTPISFKKSMIQSNHECDAELSKTLKMEENHHILGSSTKHQSLRMPPVKGIDDAYVTEMKRPRTAFLELQDTFSKSEKCKTFHQHFQEKPKDLRENHYAGKKRTFYGFNSFYFHN</sequence>
<dbReference type="InterPro" id="IPR027886">
    <property type="entry name" value="SPMIP4"/>
</dbReference>
<reference evidence="2" key="2">
    <citation type="submission" date="2025-09" db="UniProtKB">
        <authorList>
            <consortium name="Ensembl"/>
        </authorList>
    </citation>
    <scope>IDENTIFICATION</scope>
</reference>
<dbReference type="OrthoDB" id="10040207at2759"/>
<dbReference type="PANTHER" id="PTHR31393">
    <property type="entry name" value="C5ORF31"/>
    <property type="match status" value="1"/>
</dbReference>
<name>A0A8C5M8R2_9ANUR</name>
<protein>
    <submittedName>
        <fullName evidence="2">Sperm microtubule inner protein 4</fullName>
    </submittedName>
</protein>
<evidence type="ECO:0000256" key="1">
    <source>
        <dbReference type="SAM" id="MobiDB-lite"/>
    </source>
</evidence>
<dbReference type="GeneTree" id="ENSGT00390000015236"/>
<feature type="region of interest" description="Disordered" evidence="1">
    <location>
        <begin position="351"/>
        <end position="378"/>
    </location>
</feature>